<keyword evidence="3" id="KW-1185">Reference proteome</keyword>
<evidence type="ECO:0000256" key="1">
    <source>
        <dbReference type="SAM" id="MobiDB-lite"/>
    </source>
</evidence>
<sequence length="488" mass="52549">MPVPSNDPLAAQLNDLAIANSDGLLNDDEYRLLRQNLFERYAGGVEILSVSTSTIGKHPSAPRRKHVELVEQPIPRHTVAPSLTPSRSRISGVAGLLRRATGRSKSASPAPSTAPIKLSLIPRMFSKKPDDSVSSDTDSSSGTRHSSSRSFSRKGSSGDFDLPSTPRTKPRGLASPVGSPTIPKADPSVPSSPFRATFDPAPRSPSRSAFATSTTPSKFDVIPGGSHDIFDDDNLSTAEAIRKAIAIVEAEGQRLVAAFNDLETSAVIRYRREHPQRQRSGSRNTPSPTPRRAAVSPCQCRLLPAGVTIARGPTRIARTPNPSAQTALSAQPDPLVPYSRAPPRPPPPNGFSQSTPPQASSPSSWTARLPSLRRKGSLASLSSQGTPPSSSFLSPPTCCCTRPPEPEQLDVAQHWAPPAPCPHAAAREWEHDDGATELYAAARGRGRGEELAEVRRRRAEMVGRCEARLEYLRAKLKAQEIHERLLRK</sequence>
<organism evidence="2 3">
    <name type="scientific">Mycena venus</name>
    <dbReference type="NCBI Taxonomy" id="2733690"/>
    <lineage>
        <taxon>Eukaryota</taxon>
        <taxon>Fungi</taxon>
        <taxon>Dikarya</taxon>
        <taxon>Basidiomycota</taxon>
        <taxon>Agaricomycotina</taxon>
        <taxon>Agaricomycetes</taxon>
        <taxon>Agaricomycetidae</taxon>
        <taxon>Agaricales</taxon>
        <taxon>Marasmiineae</taxon>
        <taxon>Mycenaceae</taxon>
        <taxon>Mycena</taxon>
    </lineage>
</organism>
<dbReference type="OrthoDB" id="3367070at2759"/>
<reference evidence="2" key="1">
    <citation type="submission" date="2020-05" db="EMBL/GenBank/DDBJ databases">
        <title>Mycena genomes resolve the evolution of fungal bioluminescence.</title>
        <authorList>
            <person name="Tsai I.J."/>
        </authorList>
    </citation>
    <scope>NUCLEOTIDE SEQUENCE</scope>
    <source>
        <strain evidence="2">CCC161011</strain>
    </source>
</reference>
<name>A0A8H6X9T2_9AGAR</name>
<dbReference type="Proteomes" id="UP000620124">
    <property type="component" value="Unassembled WGS sequence"/>
</dbReference>
<gene>
    <name evidence="2" type="ORF">MVEN_02104700</name>
</gene>
<feature type="compositionally biased region" description="Low complexity" evidence="1">
    <location>
        <begin position="106"/>
        <end position="115"/>
    </location>
</feature>
<feature type="compositionally biased region" description="Low complexity" evidence="1">
    <location>
        <begin position="380"/>
        <end position="396"/>
    </location>
</feature>
<proteinExistence type="predicted"/>
<dbReference type="EMBL" id="JACAZI010000022">
    <property type="protein sequence ID" value="KAF7336697.1"/>
    <property type="molecule type" value="Genomic_DNA"/>
</dbReference>
<evidence type="ECO:0000313" key="3">
    <source>
        <dbReference type="Proteomes" id="UP000620124"/>
    </source>
</evidence>
<dbReference type="AlphaFoldDB" id="A0A8H6X9T2"/>
<feature type="compositionally biased region" description="Low complexity" evidence="1">
    <location>
        <begin position="352"/>
        <end position="367"/>
    </location>
</feature>
<comment type="caution">
    <text evidence="2">The sequence shown here is derived from an EMBL/GenBank/DDBJ whole genome shotgun (WGS) entry which is preliminary data.</text>
</comment>
<feature type="region of interest" description="Disordered" evidence="1">
    <location>
        <begin position="270"/>
        <end position="298"/>
    </location>
</feature>
<feature type="compositionally biased region" description="Polar residues" evidence="1">
    <location>
        <begin position="205"/>
        <end position="217"/>
    </location>
</feature>
<feature type="compositionally biased region" description="Polar residues" evidence="1">
    <location>
        <begin position="320"/>
        <end position="329"/>
    </location>
</feature>
<evidence type="ECO:0000313" key="2">
    <source>
        <dbReference type="EMBL" id="KAF7336697.1"/>
    </source>
</evidence>
<protein>
    <submittedName>
        <fullName evidence="2">Uncharacterized protein</fullName>
    </submittedName>
</protein>
<feature type="compositionally biased region" description="Low complexity" evidence="1">
    <location>
        <begin position="132"/>
        <end position="161"/>
    </location>
</feature>
<feature type="compositionally biased region" description="Pro residues" evidence="1">
    <location>
        <begin position="340"/>
        <end position="349"/>
    </location>
</feature>
<feature type="region of interest" description="Disordered" evidence="1">
    <location>
        <begin position="311"/>
        <end position="397"/>
    </location>
</feature>
<accession>A0A8H6X9T2</accession>
<feature type="region of interest" description="Disordered" evidence="1">
    <location>
        <begin position="98"/>
        <end position="219"/>
    </location>
</feature>